<dbReference type="EMBL" id="LWCS01000013">
    <property type="protein sequence ID" value="OAN40376.1"/>
    <property type="molecule type" value="Genomic_DNA"/>
</dbReference>
<evidence type="ECO:0000313" key="6">
    <source>
        <dbReference type="Proteomes" id="UP001084650"/>
    </source>
</evidence>
<dbReference type="Pfam" id="PF12487">
    <property type="entry name" value="DUF3703"/>
    <property type="match status" value="1"/>
</dbReference>
<reference evidence="2 4" key="2">
    <citation type="submission" date="2016-04" db="EMBL/GenBank/DDBJ databases">
        <title>Draft Genome Sequences of Staphylococcus capitis Strain H36, S. capitis Strain H65, S. cohnii Strain H62, S. hominis Strain H69, Mycobacterium iranicum Strain H39, Plantibacter sp. Strain H53, Pseudomonas oryzihabitans Strain H72, and Microbacterium sp. Strain H83, isolated from residential settings.</title>
        <authorList>
            <person name="Lymperopoulou D."/>
            <person name="Adams R.I."/>
            <person name="Lindow S."/>
            <person name="Coil D.A."/>
            <person name="Jospin G."/>
            <person name="Eisen J.A."/>
        </authorList>
    </citation>
    <scope>NUCLEOTIDE SEQUENCE [LARGE SCALE GENOMIC DNA]</scope>
    <source>
        <strain evidence="2 4">H39</strain>
    </source>
</reference>
<evidence type="ECO:0000313" key="1">
    <source>
        <dbReference type="EMBL" id="MCZ0731836.1"/>
    </source>
</evidence>
<comment type="caution">
    <text evidence="2">The sequence shown here is derived from an EMBL/GenBank/DDBJ whole genome shotgun (WGS) entry which is preliminary data.</text>
</comment>
<reference evidence="3 5" key="1">
    <citation type="submission" date="2016-01" db="EMBL/GenBank/DDBJ databases">
        <title>The new phylogeny of the genus Mycobacterium.</title>
        <authorList>
            <person name="Tarcisio F."/>
            <person name="Conor M."/>
            <person name="Antonella G."/>
            <person name="Elisabetta G."/>
            <person name="Giulia F.S."/>
            <person name="Sara T."/>
            <person name="Anna F."/>
            <person name="Clotilde B."/>
            <person name="Roberto B."/>
            <person name="Veronica D.S."/>
            <person name="Fabio R."/>
            <person name="Monica P."/>
            <person name="Olivier J."/>
            <person name="Enrico T."/>
            <person name="Nicola S."/>
        </authorList>
    </citation>
    <scope>NUCLEOTIDE SEQUENCE [LARGE SCALE GENOMIC DNA]</scope>
    <source>
        <strain evidence="3 5">DSM 45541</strain>
    </source>
</reference>
<keyword evidence="6" id="KW-1185">Reference proteome</keyword>
<evidence type="ECO:0000313" key="4">
    <source>
        <dbReference type="Proteomes" id="UP000078396"/>
    </source>
</evidence>
<evidence type="ECO:0000313" key="5">
    <source>
        <dbReference type="Proteomes" id="UP000193622"/>
    </source>
</evidence>
<dbReference type="Proteomes" id="UP001084650">
    <property type="component" value="Unassembled WGS sequence"/>
</dbReference>
<dbReference type="OrthoDB" id="9799416at2"/>
<dbReference type="AlphaFoldDB" id="A0A178LZI6"/>
<name>A0A178LZI6_MYCIR</name>
<dbReference type="Proteomes" id="UP000193622">
    <property type="component" value="Unassembled WGS sequence"/>
</dbReference>
<dbReference type="RefSeq" id="WP_024444614.1">
    <property type="nucleotide sequence ID" value="NZ_JAPQYE010000021.1"/>
</dbReference>
<gene>
    <name evidence="2" type="ORF">A4X20_14830</name>
    <name evidence="3" type="ORF">AWC12_29915</name>
    <name evidence="1" type="ORF">OY187_27660</name>
</gene>
<sequence>MIRPSAHVRELYDREMGSARAAASTDDRWLHLERAHIVSQPYPWLHTRNHAAMLYLAVCQRDRREALGQLLRVTVAAPGSLSGRYPPGNTGRATVGLMTPMAIPPDLMAELSGRATNRHPATALEPPSNR</sequence>
<evidence type="ECO:0000313" key="2">
    <source>
        <dbReference type="EMBL" id="OAN40376.1"/>
    </source>
</evidence>
<dbReference type="Proteomes" id="UP000078396">
    <property type="component" value="Unassembled WGS sequence"/>
</dbReference>
<dbReference type="EMBL" id="LQPC01000079">
    <property type="protein sequence ID" value="ORV81010.1"/>
    <property type="molecule type" value="Genomic_DNA"/>
</dbReference>
<dbReference type="InterPro" id="IPR022172">
    <property type="entry name" value="DUF3703"/>
</dbReference>
<dbReference type="EMBL" id="JAPQYE010000021">
    <property type="protein sequence ID" value="MCZ0731836.1"/>
    <property type="molecule type" value="Genomic_DNA"/>
</dbReference>
<protein>
    <submittedName>
        <fullName evidence="1">DUF3703 domain-containing protein</fullName>
    </submittedName>
</protein>
<organism evidence="2 4">
    <name type="scientific">Mycolicibacterium iranicum</name>
    <name type="common">Mycobacterium iranicum</name>
    <dbReference type="NCBI Taxonomy" id="912594"/>
    <lineage>
        <taxon>Bacteria</taxon>
        <taxon>Bacillati</taxon>
        <taxon>Actinomycetota</taxon>
        <taxon>Actinomycetes</taxon>
        <taxon>Mycobacteriales</taxon>
        <taxon>Mycobacteriaceae</taxon>
        <taxon>Mycolicibacterium</taxon>
    </lineage>
</organism>
<evidence type="ECO:0000313" key="3">
    <source>
        <dbReference type="EMBL" id="ORV81010.1"/>
    </source>
</evidence>
<proteinExistence type="predicted"/>
<reference evidence="1" key="3">
    <citation type="submission" date="2022-12" db="EMBL/GenBank/DDBJ databases">
        <title>Whole genome sequence of Mycolicibacterium iranicum strain SBH312.</title>
        <authorList>
            <person name="Jani J."/>
            <person name="Arifin Mustapha Z."/>
            <person name="Ahmed K."/>
            <person name="Kai Ling C."/>
        </authorList>
    </citation>
    <scope>NUCLEOTIDE SEQUENCE</scope>
    <source>
        <strain evidence="1">SBH312</strain>
    </source>
</reference>
<dbReference type="STRING" id="912594.AWC12_29915"/>
<accession>A0A178LZI6</accession>
<dbReference type="eggNOG" id="COG0671">
    <property type="taxonomic scope" value="Bacteria"/>
</dbReference>